<dbReference type="SUPFAM" id="SSF51182">
    <property type="entry name" value="RmlC-like cupins"/>
    <property type="match status" value="1"/>
</dbReference>
<organism evidence="1">
    <name type="scientific">marine metagenome</name>
    <dbReference type="NCBI Taxonomy" id="408172"/>
    <lineage>
        <taxon>unclassified sequences</taxon>
        <taxon>metagenomes</taxon>
        <taxon>ecological metagenomes</taxon>
    </lineage>
</organism>
<dbReference type="Pfam" id="PF16867">
    <property type="entry name" value="DMSP_lyase"/>
    <property type="match status" value="1"/>
</dbReference>
<dbReference type="InterPro" id="IPR014710">
    <property type="entry name" value="RmlC-like_jellyroll"/>
</dbReference>
<evidence type="ECO:0000313" key="1">
    <source>
        <dbReference type="EMBL" id="SUZ90911.1"/>
    </source>
</evidence>
<dbReference type="InterPro" id="IPR031723">
    <property type="entry name" value="DMSP_lyase"/>
</dbReference>
<protein>
    <recommendedName>
        <fullName evidence="2">Cupin 2 conserved barrel domain-containing protein</fullName>
    </recommendedName>
</protein>
<accession>A0A381RHL7</accession>
<dbReference type="EMBL" id="UINC01001933">
    <property type="protein sequence ID" value="SUZ90911.1"/>
    <property type="molecule type" value="Genomic_DNA"/>
</dbReference>
<sequence>MILDQLGSLFSALERFYDEQAAQAGPAMLAQVAGELGRVTAGGITVPEPAPLPATQLLERLDPGADPVLGEFLGLAGALPWTQTAAYAETLSSHFLDNYGYVRLVGPTAAALVSSTRVAVGVGVWGSGLYYPRHAHPSEEAYHVLAGDVGFSGADGVRRELHPGDCAHNGPDEPHELWFGAPGEDPDRSPPCVLLWAWVGEIGVDARLV</sequence>
<dbReference type="Gene3D" id="2.60.120.10">
    <property type="entry name" value="Jelly Rolls"/>
    <property type="match status" value="1"/>
</dbReference>
<evidence type="ECO:0008006" key="2">
    <source>
        <dbReference type="Google" id="ProtNLM"/>
    </source>
</evidence>
<dbReference type="InterPro" id="IPR011051">
    <property type="entry name" value="RmlC_Cupin_sf"/>
</dbReference>
<gene>
    <name evidence="1" type="ORF">METZ01_LOCUS43765</name>
</gene>
<dbReference type="GO" id="GO:0047869">
    <property type="term" value="F:dimethylpropiothetin dethiomethylase activity"/>
    <property type="evidence" value="ECO:0007669"/>
    <property type="project" value="InterPro"/>
</dbReference>
<name>A0A381RHL7_9ZZZZ</name>
<reference evidence="1" key="1">
    <citation type="submission" date="2018-05" db="EMBL/GenBank/DDBJ databases">
        <authorList>
            <person name="Lanie J.A."/>
            <person name="Ng W.-L."/>
            <person name="Kazmierczak K.M."/>
            <person name="Andrzejewski T.M."/>
            <person name="Davidsen T.M."/>
            <person name="Wayne K.J."/>
            <person name="Tettelin H."/>
            <person name="Glass J.I."/>
            <person name="Rusch D."/>
            <person name="Podicherti R."/>
            <person name="Tsui H.-C.T."/>
            <person name="Winkler M.E."/>
        </authorList>
    </citation>
    <scope>NUCLEOTIDE SEQUENCE</scope>
</reference>
<proteinExistence type="predicted"/>
<dbReference type="AlphaFoldDB" id="A0A381RHL7"/>